<dbReference type="GO" id="GO:0016810">
    <property type="term" value="F:hydrolase activity, acting on carbon-nitrogen (but not peptide) bonds"/>
    <property type="evidence" value="ECO:0007669"/>
    <property type="project" value="InterPro"/>
</dbReference>
<proteinExistence type="predicted"/>
<keyword evidence="3" id="KW-1185">Reference proteome</keyword>
<dbReference type="AlphaFoldDB" id="A0A090TX50"/>
<dbReference type="EC" id="3.4.13.9" evidence="2"/>
<dbReference type="PANTHER" id="PTHR43135:SF3">
    <property type="entry name" value="ALPHA-D-RIBOSE 1-METHYLPHOSPHONATE 5-TRIPHOSPHATE DIPHOSPHATASE"/>
    <property type="match status" value="1"/>
</dbReference>
<protein>
    <submittedName>
        <fullName evidence="2">Prolidase</fullName>
        <ecNumber evidence="2">3.4.13.9</ecNumber>
    </submittedName>
</protein>
<dbReference type="Proteomes" id="UP000029224">
    <property type="component" value="Unassembled WGS sequence"/>
</dbReference>
<feature type="signal peptide" evidence="1">
    <location>
        <begin position="1"/>
        <end position="20"/>
    </location>
</feature>
<sequence length="184" mass="19526">MFKKTLIAASLALTTASAFAAMAPTQASEPTTIEAPQVVVFKNVNIFNGTENKLYDNHSVVVTGNKITAITQGDADVPADAKVIDGEGRTLMPALVEAHMHLALPKGLLGTNDMRWSEIAVHAKGFGEMYLDLGFGTIRDVGGTDGVWTELEKKGEIDFPRTYVSGAPIAPIGGHSDVAYSHVD</sequence>
<dbReference type="Gene3D" id="3.20.20.140">
    <property type="entry name" value="Metal-dependent hydrolases"/>
    <property type="match status" value="1"/>
</dbReference>
<dbReference type="InterPro" id="IPR011059">
    <property type="entry name" value="Metal-dep_hydrolase_composite"/>
</dbReference>
<reference evidence="2 3" key="1">
    <citation type="submission" date="2014-09" db="EMBL/GenBank/DDBJ databases">
        <title>Vibrio maritimus JCM 19240. (C210) whole genome shotgun sequence.</title>
        <authorList>
            <person name="Sawabe T."/>
            <person name="Meirelles P."/>
            <person name="Nakanishi M."/>
            <person name="Sayaka M."/>
            <person name="Hattori M."/>
            <person name="Ohkuma M."/>
        </authorList>
    </citation>
    <scope>NUCLEOTIDE SEQUENCE [LARGE SCALE GENOMIC DNA]</scope>
    <source>
        <strain evidence="2 3">JCM 19240</strain>
    </source>
</reference>
<keyword evidence="1" id="KW-0732">Signal</keyword>
<feature type="chain" id="PRO_5001864277" evidence="1">
    <location>
        <begin position="21"/>
        <end position="184"/>
    </location>
</feature>
<accession>A0A090TX50</accession>
<reference evidence="2 3" key="2">
    <citation type="submission" date="2014-09" db="EMBL/GenBank/DDBJ databases">
        <authorList>
            <consortium name="NBRP consortium"/>
            <person name="Sawabe T."/>
            <person name="Meirelles P."/>
            <person name="Nakanishi M."/>
            <person name="Sayaka M."/>
            <person name="Hattori M."/>
            <person name="Ohkuma M."/>
        </authorList>
    </citation>
    <scope>NUCLEOTIDE SEQUENCE [LARGE SCALE GENOMIC DNA]</scope>
    <source>
        <strain evidence="2 3">JCM 19240</strain>
    </source>
</reference>
<evidence type="ECO:0000256" key="1">
    <source>
        <dbReference type="SAM" id="SignalP"/>
    </source>
</evidence>
<dbReference type="GO" id="GO:0102009">
    <property type="term" value="F:proline dipeptidase activity"/>
    <property type="evidence" value="ECO:0007669"/>
    <property type="project" value="UniProtKB-EC"/>
</dbReference>
<keyword evidence="2" id="KW-0224">Dipeptidase</keyword>
<dbReference type="InterPro" id="IPR051781">
    <property type="entry name" value="Metallo-dep_Hydrolase"/>
</dbReference>
<dbReference type="PANTHER" id="PTHR43135">
    <property type="entry name" value="ALPHA-D-RIBOSE 1-METHYLPHOSPHONATE 5-TRIPHOSPHATE DIPHOSPHATASE"/>
    <property type="match status" value="1"/>
</dbReference>
<comment type="caution">
    <text evidence="2">The sequence shown here is derived from an EMBL/GenBank/DDBJ whole genome shotgun (WGS) entry which is preliminary data.</text>
</comment>
<dbReference type="InterPro" id="IPR032466">
    <property type="entry name" value="Metal_Hydrolase"/>
</dbReference>
<gene>
    <name evidence="2" type="ORF">JCM19240_314</name>
</gene>
<dbReference type="SUPFAM" id="SSF51556">
    <property type="entry name" value="Metallo-dependent hydrolases"/>
    <property type="match status" value="1"/>
</dbReference>
<dbReference type="Gene3D" id="2.30.40.10">
    <property type="entry name" value="Urease, subunit C, domain 1"/>
    <property type="match status" value="1"/>
</dbReference>
<keyword evidence="2" id="KW-0645">Protease</keyword>
<dbReference type="EMBL" id="BBMT01000007">
    <property type="protein sequence ID" value="GAL35467.1"/>
    <property type="molecule type" value="Genomic_DNA"/>
</dbReference>
<evidence type="ECO:0000313" key="2">
    <source>
        <dbReference type="EMBL" id="GAL35467.1"/>
    </source>
</evidence>
<keyword evidence="2" id="KW-0378">Hydrolase</keyword>
<evidence type="ECO:0000313" key="3">
    <source>
        <dbReference type="Proteomes" id="UP000029224"/>
    </source>
</evidence>
<dbReference type="SUPFAM" id="SSF51338">
    <property type="entry name" value="Composite domain of metallo-dependent hydrolases"/>
    <property type="match status" value="1"/>
</dbReference>
<name>A0A090TX50_9VIBR</name>
<organism evidence="2 3">
    <name type="scientific">Vibrio maritimus</name>
    <dbReference type="NCBI Taxonomy" id="990268"/>
    <lineage>
        <taxon>Bacteria</taxon>
        <taxon>Pseudomonadati</taxon>
        <taxon>Pseudomonadota</taxon>
        <taxon>Gammaproteobacteria</taxon>
        <taxon>Vibrionales</taxon>
        <taxon>Vibrionaceae</taxon>
        <taxon>Vibrio</taxon>
    </lineage>
</organism>